<evidence type="ECO:0000256" key="2">
    <source>
        <dbReference type="ARBA" id="ARBA00001974"/>
    </source>
</evidence>
<gene>
    <name evidence="8" type="primary">mqo</name>
    <name evidence="9" type="ORF">JOF55_003888</name>
</gene>
<evidence type="ECO:0000256" key="8">
    <source>
        <dbReference type="HAMAP-Rule" id="MF_00212"/>
    </source>
</evidence>
<keyword evidence="5 8" id="KW-0285">Flavoprotein</keyword>
<comment type="catalytic activity">
    <reaction evidence="1 8">
        <text>(S)-malate + a quinone = a quinol + oxaloacetate</text>
        <dbReference type="Rhea" id="RHEA:46012"/>
        <dbReference type="ChEBI" id="CHEBI:15589"/>
        <dbReference type="ChEBI" id="CHEBI:16452"/>
        <dbReference type="ChEBI" id="CHEBI:24646"/>
        <dbReference type="ChEBI" id="CHEBI:132124"/>
        <dbReference type="EC" id="1.1.5.4"/>
    </reaction>
</comment>
<evidence type="ECO:0000313" key="9">
    <source>
        <dbReference type="EMBL" id="MDR7303707.1"/>
    </source>
</evidence>
<dbReference type="NCBIfam" id="TIGR01320">
    <property type="entry name" value="mal_quin_oxido"/>
    <property type="match status" value="1"/>
</dbReference>
<dbReference type="GO" id="GO:0008924">
    <property type="term" value="F:L-malate dehydrogenase (quinone) activity"/>
    <property type="evidence" value="ECO:0007669"/>
    <property type="project" value="UniProtKB-UniRule"/>
</dbReference>
<evidence type="ECO:0000256" key="1">
    <source>
        <dbReference type="ARBA" id="ARBA00001139"/>
    </source>
</evidence>
<dbReference type="InterPro" id="IPR036188">
    <property type="entry name" value="FAD/NAD-bd_sf"/>
</dbReference>
<dbReference type="Pfam" id="PF06039">
    <property type="entry name" value="Mqo"/>
    <property type="match status" value="1"/>
</dbReference>
<dbReference type="GO" id="GO:0006099">
    <property type="term" value="P:tricarboxylic acid cycle"/>
    <property type="evidence" value="ECO:0007669"/>
    <property type="project" value="UniProtKB-UniRule"/>
</dbReference>
<dbReference type="AlphaFoldDB" id="A0AAE3ZF17"/>
<evidence type="ECO:0000256" key="6">
    <source>
        <dbReference type="ARBA" id="ARBA00022827"/>
    </source>
</evidence>
<dbReference type="Gene3D" id="3.30.9.10">
    <property type="entry name" value="D-Amino Acid Oxidase, subunit A, domain 2"/>
    <property type="match status" value="1"/>
</dbReference>
<dbReference type="HAMAP" id="MF_00212">
    <property type="entry name" value="MQO"/>
    <property type="match status" value="1"/>
</dbReference>
<evidence type="ECO:0000256" key="5">
    <source>
        <dbReference type="ARBA" id="ARBA00022630"/>
    </source>
</evidence>
<dbReference type="Proteomes" id="UP001180845">
    <property type="component" value="Unassembled WGS sequence"/>
</dbReference>
<evidence type="ECO:0000313" key="10">
    <source>
        <dbReference type="Proteomes" id="UP001180845"/>
    </source>
</evidence>
<keyword evidence="7 8" id="KW-0560">Oxidoreductase</keyword>
<keyword evidence="6 8" id="KW-0274">FAD</keyword>
<dbReference type="EC" id="1.1.5.4" evidence="8"/>
<comment type="caution">
    <text evidence="9">The sequence shown here is derived from an EMBL/GenBank/DDBJ whole genome shotgun (WGS) entry which is preliminary data.</text>
</comment>
<comment type="cofactor">
    <cofactor evidence="2 8">
        <name>FAD</name>
        <dbReference type="ChEBI" id="CHEBI:57692"/>
    </cofactor>
</comment>
<proteinExistence type="inferred from homology"/>
<dbReference type="Gene3D" id="3.50.50.60">
    <property type="entry name" value="FAD/NAD(P)-binding domain"/>
    <property type="match status" value="1"/>
</dbReference>
<dbReference type="PANTHER" id="PTHR43104">
    <property type="entry name" value="L-2-HYDROXYGLUTARATE DEHYDROGENASE, MITOCHONDRIAL"/>
    <property type="match status" value="1"/>
</dbReference>
<name>A0AAE3ZF17_9ACTN</name>
<sequence>MSGTESIEHWDVVLVGGGIMSATLGVLLSEVRPDWRIAVVERLDEAGLESSNARNNAGTGHAGLCEFNYTPRRPDGTVDVSSAVRIGEQFATSLLFWSRLVEQGVLGPPEAFIRSVPHLSFGSGTDSVAYLRARWEALRDHPLFSDMEFSDSPDSIASWAPLMSEGRRSNEPVALTRTAQGTDVDFGVLTRQLLSVLEDRGGAVHLRRQVTSLRRRGQAWQMEVRDRGTEQRRRLRTPYVFIGAGGGTLPLLQSARIPETRRYGAFPISGRFLRTDRPDLVAAHRGKVYGHAEPGAPAISVPHLDLRVLDGRESLLFGPFASFSPRFLTRGRLTDLPRSVRLGNLPVLLTSARDNRSLVTYLVRQVTQSAEARMAALRRFVPTARADDWTLSTAGQRVQVLKKTDGRGTLVGFGTEIVTSAGGSLAALLGASPGASTAASTMLDVLAASFPQRMPEWAPRLDRLVPSAQTARESDPGRLTEEVARARRVLGLAPLSTAPRRKE</sequence>
<dbReference type="SUPFAM" id="SSF51905">
    <property type="entry name" value="FAD/NAD(P)-binding domain"/>
    <property type="match status" value="1"/>
</dbReference>
<dbReference type="PANTHER" id="PTHR43104:SF2">
    <property type="entry name" value="L-2-HYDROXYGLUTARATE DEHYDROGENASE, MITOCHONDRIAL"/>
    <property type="match status" value="1"/>
</dbReference>
<dbReference type="InterPro" id="IPR006231">
    <property type="entry name" value="MQO"/>
</dbReference>
<dbReference type="EMBL" id="JAVDXW010000001">
    <property type="protein sequence ID" value="MDR7303707.1"/>
    <property type="molecule type" value="Genomic_DNA"/>
</dbReference>
<evidence type="ECO:0000256" key="7">
    <source>
        <dbReference type="ARBA" id="ARBA00023002"/>
    </source>
</evidence>
<dbReference type="GO" id="GO:0047545">
    <property type="term" value="F:(S)-2-hydroxyglutarate dehydrogenase activity"/>
    <property type="evidence" value="ECO:0007669"/>
    <property type="project" value="TreeGrafter"/>
</dbReference>
<reference evidence="9" key="1">
    <citation type="submission" date="2023-07" db="EMBL/GenBank/DDBJ databases">
        <title>Sequencing the genomes of 1000 actinobacteria strains.</title>
        <authorList>
            <person name="Klenk H.-P."/>
        </authorList>
    </citation>
    <scope>NUCLEOTIDE SEQUENCE</scope>
    <source>
        <strain evidence="9">DSM 45977</strain>
    </source>
</reference>
<keyword evidence="4 8" id="KW-0816">Tricarboxylic acid cycle</keyword>
<dbReference type="NCBIfam" id="NF003606">
    <property type="entry name" value="PRK05257.2-1"/>
    <property type="match status" value="1"/>
</dbReference>
<keyword evidence="10" id="KW-1185">Reference proteome</keyword>
<comment type="pathway">
    <text evidence="3 8">Carbohydrate metabolism; tricarboxylic acid cycle; oxaloacetate from (S)-malate (quinone route): step 1/1.</text>
</comment>
<evidence type="ECO:0000256" key="3">
    <source>
        <dbReference type="ARBA" id="ARBA00005012"/>
    </source>
</evidence>
<dbReference type="RefSeq" id="WP_310276207.1">
    <property type="nucleotide sequence ID" value="NZ_JAVDXW010000001.1"/>
</dbReference>
<organism evidence="9 10">
    <name type="scientific">Haloactinomyces albus</name>
    <dbReference type="NCBI Taxonomy" id="1352928"/>
    <lineage>
        <taxon>Bacteria</taxon>
        <taxon>Bacillati</taxon>
        <taxon>Actinomycetota</taxon>
        <taxon>Actinomycetes</taxon>
        <taxon>Actinopolysporales</taxon>
        <taxon>Actinopolysporaceae</taxon>
        <taxon>Haloactinomyces</taxon>
    </lineage>
</organism>
<dbReference type="NCBIfam" id="NF003611">
    <property type="entry name" value="PRK05257.3-2"/>
    <property type="match status" value="1"/>
</dbReference>
<protein>
    <recommendedName>
        <fullName evidence="8">Probable malate:quinone oxidoreductase</fullName>
        <ecNumber evidence="8">1.1.5.4</ecNumber>
    </recommendedName>
    <alternativeName>
        <fullName evidence="8">MQO</fullName>
    </alternativeName>
    <alternativeName>
        <fullName evidence="8">Malate dehydrogenase [quinone]</fullName>
    </alternativeName>
</protein>
<comment type="similarity">
    <text evidence="8">Belongs to the MQO family.</text>
</comment>
<accession>A0AAE3ZF17</accession>
<evidence type="ECO:0000256" key="4">
    <source>
        <dbReference type="ARBA" id="ARBA00022532"/>
    </source>
</evidence>